<evidence type="ECO:0000256" key="1">
    <source>
        <dbReference type="SAM" id="MobiDB-lite"/>
    </source>
</evidence>
<dbReference type="Proteomes" id="UP000234545">
    <property type="component" value="Unassembled WGS sequence"/>
</dbReference>
<dbReference type="EMBL" id="PKKJ01000003">
    <property type="protein sequence ID" value="PKY66404.1"/>
    <property type="molecule type" value="Genomic_DNA"/>
</dbReference>
<feature type="compositionally biased region" description="Low complexity" evidence="1">
    <location>
        <begin position="84"/>
        <end position="101"/>
    </location>
</feature>
<feature type="compositionally biased region" description="Polar residues" evidence="1">
    <location>
        <begin position="109"/>
        <end position="126"/>
    </location>
</feature>
<dbReference type="AlphaFoldDB" id="A0A2I1I5L2"/>
<evidence type="ECO:0000313" key="3">
    <source>
        <dbReference type="Proteomes" id="UP000234545"/>
    </source>
</evidence>
<reference evidence="2 3" key="1">
    <citation type="submission" date="2017-12" db="EMBL/GenBank/DDBJ databases">
        <title>Phylogenetic diversity of female urinary microbiome.</title>
        <authorList>
            <person name="Thomas-White K."/>
            <person name="Wolfe A.J."/>
        </authorList>
    </citation>
    <scope>NUCLEOTIDE SEQUENCE [LARGE SCALE GENOMIC DNA]</scope>
    <source>
        <strain evidence="2 3">UMB0250</strain>
    </source>
</reference>
<gene>
    <name evidence="2" type="ORF">CYJ25_04025</name>
</gene>
<accession>A0A2I1I5L2</accession>
<proteinExistence type="predicted"/>
<dbReference type="OrthoDB" id="3236270at2"/>
<feature type="region of interest" description="Disordered" evidence="1">
    <location>
        <begin position="78"/>
        <end position="126"/>
    </location>
</feature>
<dbReference type="RefSeq" id="WP_101627919.1">
    <property type="nucleotide sequence ID" value="NZ_PKKJ01000003.1"/>
</dbReference>
<protein>
    <submittedName>
        <fullName evidence="2">Uncharacterized protein</fullName>
    </submittedName>
</protein>
<evidence type="ECO:0000313" key="2">
    <source>
        <dbReference type="EMBL" id="PKY66404.1"/>
    </source>
</evidence>
<comment type="caution">
    <text evidence="2">The sequence shown here is derived from an EMBL/GenBank/DDBJ whole genome shotgun (WGS) entry which is preliminary data.</text>
</comment>
<organism evidence="2 3">
    <name type="scientific">Schaalia turicensis</name>
    <dbReference type="NCBI Taxonomy" id="131111"/>
    <lineage>
        <taxon>Bacteria</taxon>
        <taxon>Bacillati</taxon>
        <taxon>Actinomycetota</taxon>
        <taxon>Actinomycetes</taxon>
        <taxon>Actinomycetales</taxon>
        <taxon>Actinomycetaceae</taxon>
        <taxon>Schaalia</taxon>
    </lineage>
</organism>
<sequence length="126" mass="13595">MKQAFDPMVYDALLELTTRIGGQYVEWERQATALEEQEHWKQAGIALRAQVRAIDPDDAVAIEAKRLELRELFQTLPETPPAVATARASAGTSSRGSTGSSPNAYAVPSYTTGTGLPSISNHLPSP</sequence>
<name>A0A2I1I5L2_9ACTO</name>